<dbReference type="AlphaFoldDB" id="A0AAV4U848"/>
<gene>
    <name evidence="2" type="ORF">CEXT_552311</name>
</gene>
<evidence type="ECO:0000313" key="2">
    <source>
        <dbReference type="EMBL" id="GIY53870.1"/>
    </source>
</evidence>
<name>A0AAV4U848_CAEEX</name>
<evidence type="ECO:0000256" key="1">
    <source>
        <dbReference type="SAM" id="MobiDB-lite"/>
    </source>
</evidence>
<evidence type="ECO:0000313" key="3">
    <source>
        <dbReference type="Proteomes" id="UP001054945"/>
    </source>
</evidence>
<comment type="caution">
    <text evidence="2">The sequence shown here is derived from an EMBL/GenBank/DDBJ whole genome shotgun (WGS) entry which is preliminary data.</text>
</comment>
<dbReference type="EMBL" id="BPLR01012423">
    <property type="protein sequence ID" value="GIY53870.1"/>
    <property type="molecule type" value="Genomic_DNA"/>
</dbReference>
<organism evidence="2 3">
    <name type="scientific">Caerostris extrusa</name>
    <name type="common">Bark spider</name>
    <name type="synonym">Caerostris bankana</name>
    <dbReference type="NCBI Taxonomy" id="172846"/>
    <lineage>
        <taxon>Eukaryota</taxon>
        <taxon>Metazoa</taxon>
        <taxon>Ecdysozoa</taxon>
        <taxon>Arthropoda</taxon>
        <taxon>Chelicerata</taxon>
        <taxon>Arachnida</taxon>
        <taxon>Araneae</taxon>
        <taxon>Araneomorphae</taxon>
        <taxon>Entelegynae</taxon>
        <taxon>Araneoidea</taxon>
        <taxon>Araneidae</taxon>
        <taxon>Caerostris</taxon>
    </lineage>
</organism>
<feature type="compositionally biased region" description="Basic and acidic residues" evidence="1">
    <location>
        <begin position="30"/>
        <end position="48"/>
    </location>
</feature>
<dbReference type="Proteomes" id="UP001054945">
    <property type="component" value="Unassembled WGS sequence"/>
</dbReference>
<accession>A0AAV4U848</accession>
<proteinExistence type="predicted"/>
<reference evidence="2 3" key="1">
    <citation type="submission" date="2021-06" db="EMBL/GenBank/DDBJ databases">
        <title>Caerostris extrusa draft genome.</title>
        <authorList>
            <person name="Kono N."/>
            <person name="Arakawa K."/>
        </authorList>
    </citation>
    <scope>NUCLEOTIDE SEQUENCE [LARGE SCALE GENOMIC DNA]</scope>
</reference>
<keyword evidence="3" id="KW-1185">Reference proteome</keyword>
<protein>
    <submittedName>
        <fullName evidence="2">Uncharacterized protein</fullName>
    </submittedName>
</protein>
<sequence length="125" mass="13765">MADKQIVKHRAGDLTPTLWRHTPKPAPEGEINRGRECPEGKKKIEPLKAKGSGGTVGLSDQHASCQPLTFHGLSAHYKCRRHDGVALVAKRRHMGAGCGSMGLGHWEIFEIEALRSMDCLLFLRS</sequence>
<feature type="region of interest" description="Disordered" evidence="1">
    <location>
        <begin position="15"/>
        <end position="58"/>
    </location>
</feature>